<keyword evidence="2" id="KW-1003">Cell membrane</keyword>
<evidence type="ECO:0000256" key="2">
    <source>
        <dbReference type="ARBA" id="ARBA00022475"/>
    </source>
</evidence>
<feature type="transmembrane region" description="Helical" evidence="6">
    <location>
        <begin position="153"/>
        <end position="171"/>
    </location>
</feature>
<reference evidence="8 9" key="1">
    <citation type="journal article" date="2018" name="Nat. Biotechnol.">
        <title>A standardized bacterial taxonomy based on genome phylogeny substantially revises the tree of life.</title>
        <authorList>
            <person name="Parks D.H."/>
            <person name="Chuvochina M."/>
            <person name="Waite D.W."/>
            <person name="Rinke C."/>
            <person name="Skarshewski A."/>
            <person name="Chaumeil P.A."/>
            <person name="Hugenholtz P."/>
        </authorList>
    </citation>
    <scope>NUCLEOTIDE SEQUENCE [LARGE SCALE GENOMIC DNA]</scope>
    <source>
        <strain evidence="8">UBA8672</strain>
    </source>
</reference>
<feature type="transmembrane region" description="Helical" evidence="6">
    <location>
        <begin position="32"/>
        <end position="55"/>
    </location>
</feature>
<dbReference type="InterPro" id="IPR037185">
    <property type="entry name" value="EmrE-like"/>
</dbReference>
<sequence>MRLKAYIAMLLVILMYSGNILVGKAINELPPFTIALGRLTVAFIMLTPFGFLQAVKDKNLYLQYKHPLLIMTLTGITFFSSFIYSALQFTSSANVSILETVIPALTVVLSVWFLKEKIIPIQWLGVVISFAGAVWVVADGNLTFLVQHTPNRGDLIMIAATICWSVYSLHVKQYMHNFRIFGIIWFMTGISVIILLPIVMIEWSITGIPNIFQAGKLAGIFYLGIFPSFIALILYSRSVIILGAGKASVMLNLLPVFTMLGAYFLLNENISFSQITGSIVVISGVTMTIRIN</sequence>
<evidence type="ECO:0000313" key="9">
    <source>
        <dbReference type="Proteomes" id="UP000262325"/>
    </source>
</evidence>
<evidence type="ECO:0000313" key="8">
    <source>
        <dbReference type="EMBL" id="HCW93783.1"/>
    </source>
</evidence>
<name>A0A3D5QDG9_FLESI</name>
<evidence type="ECO:0000259" key="7">
    <source>
        <dbReference type="Pfam" id="PF00892"/>
    </source>
</evidence>
<dbReference type="Proteomes" id="UP000262325">
    <property type="component" value="Unassembled WGS sequence"/>
</dbReference>
<feature type="transmembrane region" description="Helical" evidence="6">
    <location>
        <begin position="67"/>
        <end position="87"/>
    </location>
</feature>
<dbReference type="AlphaFoldDB" id="A0A3D5QDG9"/>
<organism evidence="8 9">
    <name type="scientific">Flexistipes sinusarabici</name>
    <dbReference type="NCBI Taxonomy" id="2352"/>
    <lineage>
        <taxon>Bacteria</taxon>
        <taxon>Pseudomonadati</taxon>
        <taxon>Deferribacterota</taxon>
        <taxon>Deferribacteres</taxon>
        <taxon>Deferribacterales</taxon>
        <taxon>Flexistipitaceae</taxon>
        <taxon>Flexistipes</taxon>
    </lineage>
</organism>
<evidence type="ECO:0000256" key="4">
    <source>
        <dbReference type="ARBA" id="ARBA00022989"/>
    </source>
</evidence>
<evidence type="ECO:0000256" key="5">
    <source>
        <dbReference type="ARBA" id="ARBA00023136"/>
    </source>
</evidence>
<evidence type="ECO:0000256" key="3">
    <source>
        <dbReference type="ARBA" id="ARBA00022692"/>
    </source>
</evidence>
<dbReference type="InterPro" id="IPR050638">
    <property type="entry name" value="AA-Vitamin_Transporters"/>
</dbReference>
<dbReference type="SUPFAM" id="SSF103481">
    <property type="entry name" value="Multidrug resistance efflux transporter EmrE"/>
    <property type="match status" value="2"/>
</dbReference>
<dbReference type="GO" id="GO:0005886">
    <property type="term" value="C:plasma membrane"/>
    <property type="evidence" value="ECO:0007669"/>
    <property type="project" value="UniProtKB-SubCell"/>
</dbReference>
<feature type="domain" description="EamA" evidence="7">
    <location>
        <begin position="152"/>
        <end position="289"/>
    </location>
</feature>
<dbReference type="PANTHER" id="PTHR32322">
    <property type="entry name" value="INNER MEMBRANE TRANSPORTER"/>
    <property type="match status" value="1"/>
</dbReference>
<feature type="transmembrane region" description="Helical" evidence="6">
    <location>
        <begin position="247"/>
        <end position="266"/>
    </location>
</feature>
<feature type="transmembrane region" description="Helical" evidence="6">
    <location>
        <begin position="217"/>
        <end position="235"/>
    </location>
</feature>
<feature type="transmembrane region" description="Helical" evidence="6">
    <location>
        <begin position="272"/>
        <end position="291"/>
    </location>
</feature>
<feature type="transmembrane region" description="Helical" evidence="6">
    <location>
        <begin position="93"/>
        <end position="114"/>
    </location>
</feature>
<keyword evidence="5 6" id="KW-0472">Membrane</keyword>
<feature type="domain" description="EamA" evidence="7">
    <location>
        <begin position="4"/>
        <end position="137"/>
    </location>
</feature>
<dbReference type="Pfam" id="PF00892">
    <property type="entry name" value="EamA"/>
    <property type="match status" value="2"/>
</dbReference>
<feature type="transmembrane region" description="Helical" evidence="6">
    <location>
        <begin position="183"/>
        <end position="205"/>
    </location>
</feature>
<accession>A0A3D5QDG9</accession>
<gene>
    <name evidence="8" type="ORF">DHM44_08885</name>
</gene>
<dbReference type="InterPro" id="IPR000620">
    <property type="entry name" value="EamA_dom"/>
</dbReference>
<proteinExistence type="predicted"/>
<keyword evidence="4 6" id="KW-1133">Transmembrane helix</keyword>
<protein>
    <submittedName>
        <fullName evidence="8">EamA/RhaT family transporter</fullName>
    </submittedName>
</protein>
<evidence type="ECO:0000256" key="6">
    <source>
        <dbReference type="SAM" id="Phobius"/>
    </source>
</evidence>
<feature type="transmembrane region" description="Helical" evidence="6">
    <location>
        <begin position="7"/>
        <end position="26"/>
    </location>
</feature>
<comment type="caution">
    <text evidence="8">The sequence shown here is derived from an EMBL/GenBank/DDBJ whole genome shotgun (WGS) entry which is preliminary data.</text>
</comment>
<evidence type="ECO:0000256" key="1">
    <source>
        <dbReference type="ARBA" id="ARBA00004651"/>
    </source>
</evidence>
<keyword evidence="3 6" id="KW-0812">Transmembrane</keyword>
<feature type="transmembrane region" description="Helical" evidence="6">
    <location>
        <begin position="121"/>
        <end position="138"/>
    </location>
</feature>
<dbReference type="PANTHER" id="PTHR32322:SF18">
    <property type="entry name" value="S-ADENOSYLMETHIONINE_S-ADENOSYLHOMOCYSTEINE TRANSPORTER"/>
    <property type="match status" value="1"/>
</dbReference>
<comment type="subcellular location">
    <subcellularLocation>
        <location evidence="1">Cell membrane</location>
        <topology evidence="1">Multi-pass membrane protein</topology>
    </subcellularLocation>
</comment>
<dbReference type="EMBL" id="DPPF01000185">
    <property type="protein sequence ID" value="HCW93783.1"/>
    <property type="molecule type" value="Genomic_DNA"/>
</dbReference>